<keyword evidence="4" id="KW-1185">Reference proteome</keyword>
<feature type="region of interest" description="Disordered" evidence="2">
    <location>
        <begin position="341"/>
        <end position="392"/>
    </location>
</feature>
<name>A0A9P6B127_9AGAM</name>
<evidence type="ECO:0000256" key="1">
    <source>
        <dbReference type="ARBA" id="ARBA00009884"/>
    </source>
</evidence>
<dbReference type="GO" id="GO:0016192">
    <property type="term" value="P:vesicle-mediated transport"/>
    <property type="evidence" value="ECO:0007669"/>
    <property type="project" value="InterPro"/>
</dbReference>
<proteinExistence type="inferred from homology"/>
<evidence type="ECO:0000256" key="2">
    <source>
        <dbReference type="SAM" id="MobiDB-lite"/>
    </source>
</evidence>
<comment type="caution">
    <text evidence="3">The sequence shown here is derived from an EMBL/GenBank/DDBJ whole genome shotgun (WGS) entry which is preliminary data.</text>
</comment>
<dbReference type="Proteomes" id="UP000886523">
    <property type="component" value="Unassembled WGS sequence"/>
</dbReference>
<accession>A0A9P6B127</accession>
<protein>
    <submittedName>
        <fullName evidence="3">Uncharacterized protein</fullName>
    </submittedName>
</protein>
<dbReference type="AlphaFoldDB" id="A0A9P6B127"/>
<dbReference type="Gene3D" id="3.90.830.10">
    <property type="entry name" value="Syntaxin Binding Protein 1, Chain A, domain 2"/>
    <property type="match status" value="1"/>
</dbReference>
<comment type="similarity">
    <text evidence="1">Belongs to the STXBP/unc-18/SEC1 family.</text>
</comment>
<feature type="compositionally biased region" description="Polar residues" evidence="2">
    <location>
        <begin position="369"/>
        <end position="378"/>
    </location>
</feature>
<gene>
    <name evidence="3" type="ORF">BS47DRAFT_1448085</name>
</gene>
<evidence type="ECO:0000313" key="3">
    <source>
        <dbReference type="EMBL" id="KAF9515534.1"/>
    </source>
</evidence>
<sequence length="414" mass="45598">MNLWIPSTVRVYSVKSTATFIEVAVDDFTLYALTVEGIHGFPRDCVAHTGSINLKRMLFPRSECGFCPPGLNAANPTPEDQHRLAIVVYLSSPSTSFAKEDWVEIEGKPQNARSLNYVKRRSKNARHKPIGHTHYNPGKWARSGRGALQGIQSLNRPTKGGSDSLLSGVKNFLPADKLLPVTRVVEAVAIMDPANASTASLQTTDNYLLLIPKSPRSSGSKPRRMNLNEGVIFMIGGGGYVEYTNIAAWANKSSTSSLLEACMLPPGILDSLRTVLQVMVWSQVPNDEARPARAHMATHQTKCNTTRMQEAATRRPSSYVNHTPTAASVWFSNAIATNEDRWSEPPLPEGYRLNHPPTESRKRDLPRNLRQTKPGNGSTRHKPAGTPDEPPTRFCGCVVISRFSSEPTTPNQYL</sequence>
<dbReference type="EMBL" id="MU128949">
    <property type="protein sequence ID" value="KAF9515534.1"/>
    <property type="molecule type" value="Genomic_DNA"/>
</dbReference>
<dbReference type="InterPro" id="IPR027482">
    <property type="entry name" value="Sec1-like_dom2"/>
</dbReference>
<dbReference type="Gene3D" id="1.25.40.60">
    <property type="match status" value="1"/>
</dbReference>
<dbReference type="InterPro" id="IPR001619">
    <property type="entry name" value="Sec1-like"/>
</dbReference>
<dbReference type="InterPro" id="IPR043127">
    <property type="entry name" value="Sec-1-like_dom3a"/>
</dbReference>
<dbReference type="Gene3D" id="3.40.50.1910">
    <property type="match status" value="1"/>
</dbReference>
<feature type="region of interest" description="Disordered" evidence="2">
    <location>
        <begin position="122"/>
        <end position="143"/>
    </location>
</feature>
<dbReference type="OrthoDB" id="10251230at2759"/>
<feature type="compositionally biased region" description="Basic and acidic residues" evidence="2">
    <location>
        <begin position="358"/>
        <end position="367"/>
    </location>
</feature>
<reference evidence="3" key="1">
    <citation type="journal article" date="2020" name="Nat. Commun.">
        <title>Large-scale genome sequencing of mycorrhizal fungi provides insights into the early evolution of symbiotic traits.</title>
        <authorList>
            <person name="Miyauchi S."/>
            <person name="Kiss E."/>
            <person name="Kuo A."/>
            <person name="Drula E."/>
            <person name="Kohler A."/>
            <person name="Sanchez-Garcia M."/>
            <person name="Morin E."/>
            <person name="Andreopoulos B."/>
            <person name="Barry K.W."/>
            <person name="Bonito G."/>
            <person name="Buee M."/>
            <person name="Carver A."/>
            <person name="Chen C."/>
            <person name="Cichocki N."/>
            <person name="Clum A."/>
            <person name="Culley D."/>
            <person name="Crous P.W."/>
            <person name="Fauchery L."/>
            <person name="Girlanda M."/>
            <person name="Hayes R.D."/>
            <person name="Keri Z."/>
            <person name="LaButti K."/>
            <person name="Lipzen A."/>
            <person name="Lombard V."/>
            <person name="Magnuson J."/>
            <person name="Maillard F."/>
            <person name="Murat C."/>
            <person name="Nolan M."/>
            <person name="Ohm R.A."/>
            <person name="Pangilinan J."/>
            <person name="Pereira M.F."/>
            <person name="Perotto S."/>
            <person name="Peter M."/>
            <person name="Pfister S."/>
            <person name="Riley R."/>
            <person name="Sitrit Y."/>
            <person name="Stielow J.B."/>
            <person name="Szollosi G."/>
            <person name="Zifcakova L."/>
            <person name="Stursova M."/>
            <person name="Spatafora J.W."/>
            <person name="Tedersoo L."/>
            <person name="Vaario L.M."/>
            <person name="Yamada A."/>
            <person name="Yan M."/>
            <person name="Wang P."/>
            <person name="Xu J."/>
            <person name="Bruns T."/>
            <person name="Baldrian P."/>
            <person name="Vilgalys R."/>
            <person name="Dunand C."/>
            <person name="Henrissat B."/>
            <person name="Grigoriev I.V."/>
            <person name="Hibbett D."/>
            <person name="Nagy L.G."/>
            <person name="Martin F.M."/>
        </authorList>
    </citation>
    <scope>NUCLEOTIDE SEQUENCE</scope>
    <source>
        <strain evidence="3">UP504</strain>
    </source>
</reference>
<dbReference type="InterPro" id="IPR036045">
    <property type="entry name" value="Sec1-like_sf"/>
</dbReference>
<feature type="compositionally biased region" description="Basic residues" evidence="2">
    <location>
        <begin position="122"/>
        <end position="131"/>
    </location>
</feature>
<dbReference type="SUPFAM" id="SSF56815">
    <property type="entry name" value="Sec1/munc18-like (SM) proteins"/>
    <property type="match status" value="1"/>
</dbReference>
<dbReference type="Pfam" id="PF00995">
    <property type="entry name" value="Sec1"/>
    <property type="match status" value="1"/>
</dbReference>
<organism evidence="3 4">
    <name type="scientific">Hydnum rufescens UP504</name>
    <dbReference type="NCBI Taxonomy" id="1448309"/>
    <lineage>
        <taxon>Eukaryota</taxon>
        <taxon>Fungi</taxon>
        <taxon>Dikarya</taxon>
        <taxon>Basidiomycota</taxon>
        <taxon>Agaricomycotina</taxon>
        <taxon>Agaricomycetes</taxon>
        <taxon>Cantharellales</taxon>
        <taxon>Hydnaceae</taxon>
        <taxon>Hydnum</taxon>
    </lineage>
</organism>
<evidence type="ECO:0000313" key="4">
    <source>
        <dbReference type="Proteomes" id="UP000886523"/>
    </source>
</evidence>